<feature type="signal peptide" evidence="2">
    <location>
        <begin position="1"/>
        <end position="18"/>
    </location>
</feature>
<name>A0ABR4NDE0_9FUNG</name>
<gene>
    <name evidence="3" type="ORF">HK105_202828</name>
</gene>
<comment type="caution">
    <text evidence="3">The sequence shown here is derived from an EMBL/GenBank/DDBJ whole genome shotgun (WGS) entry which is preliminary data.</text>
</comment>
<evidence type="ECO:0000313" key="4">
    <source>
        <dbReference type="Proteomes" id="UP001527925"/>
    </source>
</evidence>
<evidence type="ECO:0000313" key="3">
    <source>
        <dbReference type="EMBL" id="KAL2917545.1"/>
    </source>
</evidence>
<proteinExistence type="predicted"/>
<dbReference type="EMBL" id="JADGIZ020000010">
    <property type="protein sequence ID" value="KAL2917545.1"/>
    <property type="molecule type" value="Genomic_DNA"/>
</dbReference>
<dbReference type="Proteomes" id="UP001527925">
    <property type="component" value="Unassembled WGS sequence"/>
</dbReference>
<feature type="compositionally biased region" description="Acidic residues" evidence="1">
    <location>
        <begin position="82"/>
        <end position="98"/>
    </location>
</feature>
<feature type="region of interest" description="Disordered" evidence="1">
    <location>
        <begin position="50"/>
        <end position="115"/>
    </location>
</feature>
<reference evidence="3 4" key="1">
    <citation type="submission" date="2023-09" db="EMBL/GenBank/DDBJ databases">
        <title>Pangenome analysis of Batrachochytrium dendrobatidis and related Chytrids.</title>
        <authorList>
            <person name="Yacoub M.N."/>
            <person name="Stajich J.E."/>
            <person name="James T.Y."/>
        </authorList>
    </citation>
    <scope>NUCLEOTIDE SEQUENCE [LARGE SCALE GENOMIC DNA]</scope>
    <source>
        <strain evidence="3 4">JEL0888</strain>
    </source>
</reference>
<feature type="compositionally biased region" description="Low complexity" evidence="1">
    <location>
        <begin position="63"/>
        <end position="77"/>
    </location>
</feature>
<evidence type="ECO:0000256" key="1">
    <source>
        <dbReference type="SAM" id="MobiDB-lite"/>
    </source>
</evidence>
<protein>
    <submittedName>
        <fullName evidence="3">Uncharacterized protein</fullName>
    </submittedName>
</protein>
<organism evidence="3 4">
    <name type="scientific">Polyrhizophydium stewartii</name>
    <dbReference type="NCBI Taxonomy" id="2732419"/>
    <lineage>
        <taxon>Eukaryota</taxon>
        <taxon>Fungi</taxon>
        <taxon>Fungi incertae sedis</taxon>
        <taxon>Chytridiomycota</taxon>
        <taxon>Chytridiomycota incertae sedis</taxon>
        <taxon>Chytridiomycetes</taxon>
        <taxon>Rhizophydiales</taxon>
        <taxon>Rhizophydiales incertae sedis</taxon>
        <taxon>Polyrhizophydium</taxon>
    </lineage>
</organism>
<feature type="chain" id="PRO_5045478017" evidence="2">
    <location>
        <begin position="19"/>
        <end position="158"/>
    </location>
</feature>
<keyword evidence="2" id="KW-0732">Signal</keyword>
<evidence type="ECO:0000256" key="2">
    <source>
        <dbReference type="SAM" id="SignalP"/>
    </source>
</evidence>
<accession>A0ABR4NDE0</accession>
<sequence>MKLAVAAILALAAGSVSAGTCYRSSREYCCERRGRRTCWPIRSEATYDGLVPDGSYTSDPHGADSYSDGSYAADSYGPVPDDSFDDDSFDDDSFDDDSYSANPYGDAQEYSTRSAAAGHLTRAQARARVEDCLSKLPRSSSDVDRMLCLRQNLNRNGM</sequence>
<keyword evidence="4" id="KW-1185">Reference proteome</keyword>